<sequence>MAAVNYNILTDRDRHGKLKNIDFNFAFRSTAYRGRRSLLLTPHLCGRGDSEARLAASRSRRWVLTADVDSAGQYPRLLPKFITT</sequence>
<dbReference type="EMBL" id="JANQDF010000071">
    <property type="protein sequence ID" value="MDH6105678.1"/>
    <property type="molecule type" value="Genomic_DNA"/>
</dbReference>
<evidence type="ECO:0000313" key="1">
    <source>
        <dbReference type="EMBL" id="MDH6105678.1"/>
    </source>
</evidence>
<dbReference type="Proteomes" id="UP001159386">
    <property type="component" value="Unassembled WGS sequence"/>
</dbReference>
<reference evidence="1 2" key="1">
    <citation type="journal article" date="2023" name="J. Phycol.">
        <title>Chrysosporum ovalisporum is synonymous with the true-branching cyanobacterium Umezakia natans (Nostocales/Aphanizomenonaceae).</title>
        <authorList>
            <person name="McGregor G.B."/>
            <person name="Sendall B.C."/>
            <person name="Niiyama Y."/>
            <person name="Tuji A."/>
            <person name="Willis A."/>
        </authorList>
    </citation>
    <scope>NUCLEOTIDE SEQUENCE [LARGE SCALE GENOMIC DNA]</scope>
    <source>
        <strain evidence="1 2">CS-531</strain>
    </source>
</reference>
<proteinExistence type="predicted"/>
<accession>A0ABT6KCX1</accession>
<name>A0ABT6KCX1_9CYAN</name>
<comment type="caution">
    <text evidence="1">The sequence shown here is derived from an EMBL/GenBank/DDBJ whole genome shotgun (WGS) entry which is preliminary data.</text>
</comment>
<gene>
    <name evidence="1" type="ORF">NWP22_07330</name>
</gene>
<protein>
    <recommendedName>
        <fullName evidence="3">Transposase</fullName>
    </recommendedName>
</protein>
<organism evidence="1 2">
    <name type="scientific">Anabaenopsis tanganyikae CS-531</name>
    <dbReference type="NCBI Taxonomy" id="2785304"/>
    <lineage>
        <taxon>Bacteria</taxon>
        <taxon>Bacillati</taxon>
        <taxon>Cyanobacteriota</taxon>
        <taxon>Cyanophyceae</taxon>
        <taxon>Nostocales</taxon>
        <taxon>Nodulariaceae</taxon>
        <taxon>Anabaenopsis</taxon>
        <taxon>Anabaenopsis tanganyikae</taxon>
    </lineage>
</organism>
<evidence type="ECO:0000313" key="2">
    <source>
        <dbReference type="Proteomes" id="UP001159386"/>
    </source>
</evidence>
<keyword evidence="2" id="KW-1185">Reference proteome</keyword>
<dbReference type="RefSeq" id="WP_280801684.1">
    <property type="nucleotide sequence ID" value="NZ_JANQDF010000071.1"/>
</dbReference>
<evidence type="ECO:0008006" key="3">
    <source>
        <dbReference type="Google" id="ProtNLM"/>
    </source>
</evidence>